<feature type="transmembrane region" description="Helical" evidence="8">
    <location>
        <begin position="349"/>
        <end position="375"/>
    </location>
</feature>
<feature type="transmembrane region" description="Helical" evidence="8">
    <location>
        <begin position="12"/>
        <end position="31"/>
    </location>
</feature>
<dbReference type="PRINTS" id="PR00175">
    <property type="entry name" value="NAALASMPORT"/>
</dbReference>
<comment type="caution">
    <text evidence="9">The sequence shown here is derived from an EMBL/GenBank/DDBJ whole genome shotgun (WGS) entry which is preliminary data.</text>
</comment>
<dbReference type="InterPro" id="IPR001463">
    <property type="entry name" value="Na/Ala_symport"/>
</dbReference>
<evidence type="ECO:0000256" key="7">
    <source>
        <dbReference type="ARBA" id="ARBA00023136"/>
    </source>
</evidence>
<evidence type="ECO:0000256" key="1">
    <source>
        <dbReference type="ARBA" id="ARBA00004651"/>
    </source>
</evidence>
<evidence type="ECO:0000313" key="10">
    <source>
        <dbReference type="Proteomes" id="UP000051269"/>
    </source>
</evidence>
<dbReference type="NCBIfam" id="TIGR00835">
    <property type="entry name" value="agcS"/>
    <property type="match status" value="1"/>
</dbReference>
<proteinExistence type="inferred from homology"/>
<evidence type="ECO:0000313" key="9">
    <source>
        <dbReference type="EMBL" id="KRO62060.1"/>
    </source>
</evidence>
<sequence>MLDSILSQIATWIWGPWLIALLFGTHLFLTWRTGLIQRRLGLALRLSVTKEPGAPGDVSQFGALMTALAATIGTGNIYGVAGAVLLGGPGAVLWMWLTGVFGIATKYSEALLAVKYRFINSRGEMSGGPMIVLERALNARWAGILFAIFTSVAAFGIGNMAQSNAIVEMVVVKKAILGLSQPDTSIRVGLGLLLTLATGAVILGGIRSIARFCGFIVPFMAFFYIAGCIIILLSVWDRIPATISLIFTSAFAGQAAFGGFVGAGIAEAVRYGIARGLFSNESGLGSAPIAAAAARTSDPVRQALVSGTGTFWDTVVVCALTGLVIVSSGDWATPDINKAKLCDLAFRHLGFFGDIILIGGLLTFVFSTILGWGYYGEKSVEYLLGIRAVLPYRLLWVVAVFIGAIWKSDAVWNFCDIMNGLMALPNLAALLLLSGVIAAETRRYFSQHP</sequence>
<dbReference type="Gene3D" id="1.20.1740.10">
    <property type="entry name" value="Amino acid/polyamine transporter I"/>
    <property type="match status" value="1"/>
</dbReference>
<comment type="subcellular location">
    <subcellularLocation>
        <location evidence="1 8">Cell membrane</location>
        <topology evidence="1 8">Multi-pass membrane protein</topology>
    </subcellularLocation>
</comment>
<feature type="transmembrane region" description="Helical" evidence="8">
    <location>
        <begin position="61"/>
        <end position="87"/>
    </location>
</feature>
<evidence type="ECO:0000256" key="2">
    <source>
        <dbReference type="ARBA" id="ARBA00009261"/>
    </source>
</evidence>
<reference evidence="9 10" key="1">
    <citation type="submission" date="2015-10" db="EMBL/GenBank/DDBJ databases">
        <title>Metagenome-Assembled Genomes uncover a global brackish microbiome.</title>
        <authorList>
            <person name="Hugerth L.W."/>
            <person name="Larsson J."/>
            <person name="Alneberg J."/>
            <person name="Lindh M.V."/>
            <person name="Legrand C."/>
            <person name="Pinhassi J."/>
            <person name="Andersson A.F."/>
        </authorList>
    </citation>
    <scope>NUCLEOTIDE SEQUENCE [LARGE SCALE GENOMIC DNA]</scope>
    <source>
        <strain evidence="9">BACL18 MAG-120507-bin52</strain>
    </source>
</reference>
<comment type="similarity">
    <text evidence="2 8">Belongs to the alanine or glycine:cation symporter (AGCS) (TC 2.A.25) family.</text>
</comment>
<feature type="transmembrane region" description="Helical" evidence="8">
    <location>
        <begin position="213"/>
        <end position="236"/>
    </location>
</feature>
<dbReference type="AlphaFoldDB" id="A0A0R2RHJ6"/>
<keyword evidence="5 8" id="KW-0812">Transmembrane</keyword>
<evidence type="ECO:0000256" key="8">
    <source>
        <dbReference type="RuleBase" id="RU363064"/>
    </source>
</evidence>
<feature type="transmembrane region" description="Helical" evidence="8">
    <location>
        <begin position="417"/>
        <end position="439"/>
    </location>
</feature>
<feature type="transmembrane region" description="Helical" evidence="8">
    <location>
        <begin position="382"/>
        <end position="405"/>
    </location>
</feature>
<evidence type="ECO:0000256" key="4">
    <source>
        <dbReference type="ARBA" id="ARBA00022475"/>
    </source>
</evidence>
<keyword evidence="6 8" id="KW-1133">Transmembrane helix</keyword>
<feature type="transmembrane region" description="Helical" evidence="8">
    <location>
        <begin position="137"/>
        <end position="157"/>
    </location>
</feature>
<protein>
    <submittedName>
        <fullName evidence="9">Transporter</fullName>
    </submittedName>
</protein>
<keyword evidence="4 8" id="KW-1003">Cell membrane</keyword>
<keyword evidence="8" id="KW-0769">Symport</keyword>
<dbReference type="EMBL" id="LIBO01000144">
    <property type="protein sequence ID" value="KRO62060.1"/>
    <property type="molecule type" value="Genomic_DNA"/>
</dbReference>
<evidence type="ECO:0000256" key="6">
    <source>
        <dbReference type="ARBA" id="ARBA00022989"/>
    </source>
</evidence>
<dbReference type="GO" id="GO:0005283">
    <property type="term" value="F:amino acid:sodium symporter activity"/>
    <property type="evidence" value="ECO:0007669"/>
    <property type="project" value="InterPro"/>
</dbReference>
<dbReference type="Pfam" id="PF01235">
    <property type="entry name" value="Na_Ala_symp"/>
    <property type="match status" value="1"/>
</dbReference>
<keyword evidence="7 8" id="KW-0472">Membrane</keyword>
<dbReference type="PANTHER" id="PTHR30330">
    <property type="entry name" value="AGSS FAMILY TRANSPORTER, SODIUM-ALANINE"/>
    <property type="match status" value="1"/>
</dbReference>
<feature type="transmembrane region" description="Helical" evidence="8">
    <location>
        <begin position="242"/>
        <end position="266"/>
    </location>
</feature>
<gene>
    <name evidence="9" type="ORF">ABR82_03670</name>
</gene>
<dbReference type="GO" id="GO:0005886">
    <property type="term" value="C:plasma membrane"/>
    <property type="evidence" value="ECO:0007669"/>
    <property type="project" value="UniProtKB-SubCell"/>
</dbReference>
<dbReference type="PANTHER" id="PTHR30330:SF3">
    <property type="entry name" value="TRANSCRIPTIONAL REGULATOR, LRP FAMILY"/>
    <property type="match status" value="1"/>
</dbReference>
<evidence type="ECO:0000256" key="5">
    <source>
        <dbReference type="ARBA" id="ARBA00022692"/>
    </source>
</evidence>
<organism evidence="9 10">
    <name type="scientific">Verrucomicrobia subdivision 6 bacterium BACL9 MAG-120507-bin52</name>
    <dbReference type="NCBI Taxonomy" id="1655590"/>
    <lineage>
        <taxon>Bacteria</taxon>
        <taxon>Pseudomonadati</taxon>
        <taxon>Verrucomicrobiota</taxon>
        <taxon>Verrucomicrobiia</taxon>
        <taxon>Verrucomicrobiales</taxon>
        <taxon>Verrucomicrobia subdivision 6</taxon>
    </lineage>
</organism>
<evidence type="ECO:0000256" key="3">
    <source>
        <dbReference type="ARBA" id="ARBA00022448"/>
    </source>
</evidence>
<keyword evidence="3 8" id="KW-0813">Transport</keyword>
<feature type="transmembrane region" description="Helical" evidence="8">
    <location>
        <begin position="186"/>
        <end position="206"/>
    </location>
</feature>
<accession>A0A0R2RHJ6</accession>
<dbReference type="Proteomes" id="UP000051269">
    <property type="component" value="Unassembled WGS sequence"/>
</dbReference>
<name>A0A0R2RHJ6_9BACT</name>